<dbReference type="AlphaFoldDB" id="A7VP84"/>
<name>A7VP84_9FIRM</name>
<dbReference type="GO" id="GO:0005737">
    <property type="term" value="C:cytoplasm"/>
    <property type="evidence" value="ECO:0007669"/>
    <property type="project" value="TreeGrafter"/>
</dbReference>
<dbReference type="InterPro" id="IPR013078">
    <property type="entry name" value="His_Pase_superF_clade-1"/>
</dbReference>
<dbReference type="PANTHER" id="PTHR48100:SF1">
    <property type="entry name" value="HISTIDINE PHOSPHATASE FAMILY PROTEIN-RELATED"/>
    <property type="match status" value="1"/>
</dbReference>
<gene>
    <name evidence="2" type="ORF">CLOLEP_00360</name>
</gene>
<dbReference type="PANTHER" id="PTHR48100">
    <property type="entry name" value="BROAD-SPECIFICITY PHOSPHATASE YOR283W-RELATED"/>
    <property type="match status" value="1"/>
</dbReference>
<sequence length="227" mass="26022">MTSMTRIILVRHCEAAGNLNRRFQGHTDAEVTENGKKQLELLALRMRNVKIDYLYSSPLKRAYATAEAINQFHHLPIYVEADLMEINGGYWEGGPWNEFSTLYPEDYDLWENQPWKFAPRDGEPMVHVFERMKSCVDRIAGEHPGKTVCIATHGCAIRNFLCYAGGKPIEELNSVEWCDNTAVSVVEYDDSFVPHIVSQNDASHLNPEVSTFEKQDWWRPEKKKGSA</sequence>
<comment type="caution">
    <text evidence="2">The sequence shown here is derived from an EMBL/GenBank/DDBJ whole genome shotgun (WGS) entry which is preliminary data.</text>
</comment>
<dbReference type="HOGENOM" id="CLU_033323_8_4_9"/>
<dbReference type="CDD" id="cd07067">
    <property type="entry name" value="HP_PGM_like"/>
    <property type="match status" value="1"/>
</dbReference>
<evidence type="ECO:0000313" key="3">
    <source>
        <dbReference type="Proteomes" id="UP000003490"/>
    </source>
</evidence>
<dbReference type="eggNOG" id="COG0406">
    <property type="taxonomic scope" value="Bacteria"/>
</dbReference>
<dbReference type="EMBL" id="ABCB02000012">
    <property type="protein sequence ID" value="EDO62771.1"/>
    <property type="molecule type" value="Genomic_DNA"/>
</dbReference>
<dbReference type="SUPFAM" id="SSF53254">
    <property type="entry name" value="Phosphoglycerate mutase-like"/>
    <property type="match status" value="1"/>
</dbReference>
<evidence type="ECO:0000256" key="1">
    <source>
        <dbReference type="PIRSR" id="PIRSR613078-2"/>
    </source>
</evidence>
<dbReference type="Pfam" id="PF00300">
    <property type="entry name" value="His_Phos_1"/>
    <property type="match status" value="1"/>
</dbReference>
<accession>A7VP84</accession>
<dbReference type="InterPro" id="IPR050275">
    <property type="entry name" value="PGM_Phosphatase"/>
</dbReference>
<feature type="binding site" evidence="1">
    <location>
        <position position="61"/>
    </location>
    <ligand>
        <name>substrate</name>
    </ligand>
</feature>
<dbReference type="Gene3D" id="3.40.50.1240">
    <property type="entry name" value="Phosphoglycerate mutase-like"/>
    <property type="match status" value="1"/>
</dbReference>
<dbReference type="InterPro" id="IPR029033">
    <property type="entry name" value="His_PPase_superfam"/>
</dbReference>
<dbReference type="SMART" id="SM00855">
    <property type="entry name" value="PGAM"/>
    <property type="match status" value="1"/>
</dbReference>
<feature type="binding site" evidence="1">
    <location>
        <begin position="11"/>
        <end position="18"/>
    </location>
    <ligand>
        <name>substrate</name>
    </ligand>
</feature>
<reference evidence="2 3" key="1">
    <citation type="submission" date="2007-08" db="EMBL/GenBank/DDBJ databases">
        <title>Draft genome sequence of Clostridium leptum (DSM 753).</title>
        <authorList>
            <person name="Sudarsanam P."/>
            <person name="Ley R."/>
            <person name="Guruge J."/>
            <person name="Turnbaugh P.J."/>
            <person name="Mahowald M."/>
            <person name="Liep D."/>
            <person name="Gordon J."/>
        </authorList>
    </citation>
    <scope>NUCLEOTIDE SEQUENCE [LARGE SCALE GENOMIC DNA]</scope>
    <source>
        <strain evidence="2 3">DSM 753</strain>
    </source>
</reference>
<proteinExistence type="predicted"/>
<organism evidence="2 3">
    <name type="scientific">[Clostridium] leptum DSM 753</name>
    <dbReference type="NCBI Taxonomy" id="428125"/>
    <lineage>
        <taxon>Bacteria</taxon>
        <taxon>Bacillati</taxon>
        <taxon>Bacillota</taxon>
        <taxon>Clostridia</taxon>
        <taxon>Eubacteriales</taxon>
        <taxon>Oscillospiraceae</taxon>
        <taxon>Oscillospiraceae incertae sedis</taxon>
    </lineage>
</organism>
<evidence type="ECO:0000313" key="2">
    <source>
        <dbReference type="EMBL" id="EDO62771.1"/>
    </source>
</evidence>
<reference evidence="2 3" key="2">
    <citation type="submission" date="2007-08" db="EMBL/GenBank/DDBJ databases">
        <authorList>
            <person name="Fulton L."/>
            <person name="Clifton S."/>
            <person name="Fulton B."/>
            <person name="Xu J."/>
            <person name="Minx P."/>
            <person name="Pepin K.H."/>
            <person name="Johnson M."/>
            <person name="Thiruvilangam P."/>
            <person name="Bhonagiri V."/>
            <person name="Nash W.E."/>
            <person name="Wang C."/>
            <person name="Mardis E.R."/>
            <person name="Wilson R.K."/>
        </authorList>
    </citation>
    <scope>NUCLEOTIDE SEQUENCE [LARGE SCALE GENOMIC DNA]</scope>
    <source>
        <strain evidence="2 3">DSM 753</strain>
    </source>
</reference>
<protein>
    <submittedName>
        <fullName evidence="2">Phosphoglycerate mutase family protein</fullName>
    </submittedName>
</protein>
<dbReference type="GO" id="GO:0016791">
    <property type="term" value="F:phosphatase activity"/>
    <property type="evidence" value="ECO:0007669"/>
    <property type="project" value="TreeGrafter"/>
</dbReference>
<dbReference type="Proteomes" id="UP000003490">
    <property type="component" value="Unassembled WGS sequence"/>
</dbReference>